<dbReference type="EMBL" id="GEBQ01019514">
    <property type="protein sequence ID" value="JAT20463.1"/>
    <property type="molecule type" value="Transcribed_RNA"/>
</dbReference>
<protein>
    <recommendedName>
        <fullName evidence="1">CBM21 domain-containing protein</fullName>
    </recommendedName>
</protein>
<reference evidence="2" key="1">
    <citation type="submission" date="2015-11" db="EMBL/GenBank/DDBJ databases">
        <title>De novo transcriptome assembly of four potential Pierce s Disease insect vectors from Arizona vineyards.</title>
        <authorList>
            <person name="Tassone E.E."/>
        </authorList>
    </citation>
    <scope>NUCLEOTIDE SEQUENCE</scope>
</reference>
<dbReference type="Pfam" id="PF03370">
    <property type="entry name" value="CBM_21"/>
    <property type="match status" value="1"/>
</dbReference>
<dbReference type="GO" id="GO:0005979">
    <property type="term" value="P:regulation of glycogen biosynthetic process"/>
    <property type="evidence" value="ECO:0007669"/>
    <property type="project" value="TreeGrafter"/>
</dbReference>
<dbReference type="AlphaFoldDB" id="A0A1B6L9T6"/>
<proteinExistence type="predicted"/>
<dbReference type="GO" id="GO:0008157">
    <property type="term" value="F:protein phosphatase 1 binding"/>
    <property type="evidence" value="ECO:0007669"/>
    <property type="project" value="TreeGrafter"/>
</dbReference>
<evidence type="ECO:0000259" key="1">
    <source>
        <dbReference type="PROSITE" id="PS51159"/>
    </source>
</evidence>
<feature type="domain" description="CBM21" evidence="1">
    <location>
        <begin position="455"/>
        <end position="546"/>
    </location>
</feature>
<dbReference type="PANTHER" id="PTHR12307">
    <property type="entry name" value="PROTEIN PHOSPHATASE 1 REGULATORY SUBUNIT"/>
    <property type="match status" value="1"/>
</dbReference>
<dbReference type="PANTHER" id="PTHR12307:SF36">
    <property type="entry name" value="GLYCOGEN-BINDING SUBUNIT 76A"/>
    <property type="match status" value="1"/>
</dbReference>
<dbReference type="InterPro" id="IPR005036">
    <property type="entry name" value="CBM21_dom"/>
</dbReference>
<dbReference type="InterPro" id="IPR038175">
    <property type="entry name" value="CBM21_dom_sf"/>
</dbReference>
<name>A0A1B6L9T6_9HEMI</name>
<sequence>MSSEHAGSGRLLKSRAENFARHLQTRLRNLSETEDTSWTDVNSSSDSEVYYDINSSLDSPLEEMVEPIFISSQNRNNFSLERSDSSGSQYFDTVQNLEDLSPGSPVPLKKIPILHLKTDRPSAVTNGHINVIDADSGCSRVSEMPYLELEEVGEEDDVGGGCDSCLSEKDDTGNEDWDLEVESCIANSCDVETVVVDTRQTEDELLVEAADEVSDTTDTSFCVFCDIEQIKTSLFSDTTGNVSPPKELVKSSHCKVSELKEKSENLYPELLPCPEANNNSEVTTDTEDSVSLADLLQVLKKEISIENEQEAGKLETTVVSNDESVCPIIEVRESSPSVADSKIKDDEEEYDIETKRKHFRRCSSLKSGKTPPGTPGRKKIVRFADVLGLDLADVKTFLDEVPTVPKSAFEDLQGIEMSSSPVVESPLSTMTVVTPQQEKILVCLFQQPCAQPNFLDRVRENNVCLENAFVSDMSLFGISGVVRVKNIDFHKSVYIRYSIDSWRSFSDLQARYVPDSCDGFSDKFTFMLYAHTLIVGQRLEFAVRFH</sequence>
<dbReference type="PROSITE" id="PS51159">
    <property type="entry name" value="CBM21"/>
    <property type="match status" value="1"/>
</dbReference>
<gene>
    <name evidence="2" type="ORF">g.41882</name>
</gene>
<dbReference type="InterPro" id="IPR050782">
    <property type="entry name" value="PP1_regulatory_subunit_3"/>
</dbReference>
<evidence type="ECO:0000313" key="2">
    <source>
        <dbReference type="EMBL" id="JAT20463.1"/>
    </source>
</evidence>
<organism evidence="2">
    <name type="scientific">Graphocephala atropunctata</name>
    <dbReference type="NCBI Taxonomy" id="36148"/>
    <lineage>
        <taxon>Eukaryota</taxon>
        <taxon>Metazoa</taxon>
        <taxon>Ecdysozoa</taxon>
        <taxon>Arthropoda</taxon>
        <taxon>Hexapoda</taxon>
        <taxon>Insecta</taxon>
        <taxon>Pterygota</taxon>
        <taxon>Neoptera</taxon>
        <taxon>Paraneoptera</taxon>
        <taxon>Hemiptera</taxon>
        <taxon>Auchenorrhyncha</taxon>
        <taxon>Membracoidea</taxon>
        <taxon>Cicadellidae</taxon>
        <taxon>Cicadellinae</taxon>
        <taxon>Cicadellini</taxon>
        <taxon>Graphocephala</taxon>
    </lineage>
</organism>
<dbReference type="GO" id="GO:2001069">
    <property type="term" value="F:glycogen binding"/>
    <property type="evidence" value="ECO:0007669"/>
    <property type="project" value="TreeGrafter"/>
</dbReference>
<accession>A0A1B6L9T6</accession>
<feature type="non-terminal residue" evidence="2">
    <location>
        <position position="546"/>
    </location>
</feature>
<dbReference type="Gene3D" id="2.60.40.2440">
    <property type="entry name" value="Carbohydrate binding type-21 domain"/>
    <property type="match status" value="1"/>
</dbReference>
<dbReference type="GO" id="GO:0000164">
    <property type="term" value="C:protein phosphatase type 1 complex"/>
    <property type="evidence" value="ECO:0007669"/>
    <property type="project" value="TreeGrafter"/>
</dbReference>